<dbReference type="Proteomes" id="UP001497535">
    <property type="component" value="Unassembled WGS sequence"/>
</dbReference>
<reference evidence="1" key="1">
    <citation type="submission" date="2023-11" db="EMBL/GenBank/DDBJ databases">
        <authorList>
            <person name="Poullet M."/>
        </authorList>
    </citation>
    <scope>NUCLEOTIDE SEQUENCE</scope>
    <source>
        <strain evidence="1">E1834</strain>
    </source>
</reference>
<accession>A0ACB1B469</accession>
<sequence length="127" mass="14236">MCFSFLSPIYISLPKLPKSSLAIPPPFPFHSLHSSLQFIPLPHPLPFLIHFPSSSSSFSISIFFFSLFPQFSSFSLYLFLILPLITLPHFNPLPFKISFFPISTLSKTCPSLSSFCPSKLSANKALH</sequence>
<name>A0ACB1B469_MELEN</name>
<evidence type="ECO:0000313" key="1">
    <source>
        <dbReference type="EMBL" id="CAK5116241.1"/>
    </source>
</evidence>
<keyword evidence="2" id="KW-1185">Reference proteome</keyword>
<protein>
    <submittedName>
        <fullName evidence="1">Uncharacterized protein</fullName>
    </submittedName>
</protein>
<proteinExistence type="predicted"/>
<gene>
    <name evidence="1" type="ORF">MENTE1834_LOCUS45771</name>
</gene>
<organism evidence="1 2">
    <name type="scientific">Meloidogyne enterolobii</name>
    <name type="common">Root-knot nematode worm</name>
    <name type="synonym">Meloidogyne mayaguensis</name>
    <dbReference type="NCBI Taxonomy" id="390850"/>
    <lineage>
        <taxon>Eukaryota</taxon>
        <taxon>Metazoa</taxon>
        <taxon>Ecdysozoa</taxon>
        <taxon>Nematoda</taxon>
        <taxon>Chromadorea</taxon>
        <taxon>Rhabditida</taxon>
        <taxon>Tylenchina</taxon>
        <taxon>Tylenchomorpha</taxon>
        <taxon>Tylenchoidea</taxon>
        <taxon>Meloidogynidae</taxon>
        <taxon>Meloidogyninae</taxon>
        <taxon>Meloidogyne</taxon>
    </lineage>
</organism>
<comment type="caution">
    <text evidence="1">The sequence shown here is derived from an EMBL/GenBank/DDBJ whole genome shotgun (WGS) entry which is preliminary data.</text>
</comment>
<dbReference type="EMBL" id="CAVMJV010000157">
    <property type="protein sequence ID" value="CAK5116241.1"/>
    <property type="molecule type" value="Genomic_DNA"/>
</dbReference>
<evidence type="ECO:0000313" key="2">
    <source>
        <dbReference type="Proteomes" id="UP001497535"/>
    </source>
</evidence>